<name>A0ABU6XQ21_9FABA</name>
<accession>A0ABU6XQ21</accession>
<organism evidence="2 3">
    <name type="scientific">Stylosanthes scabra</name>
    <dbReference type="NCBI Taxonomy" id="79078"/>
    <lineage>
        <taxon>Eukaryota</taxon>
        <taxon>Viridiplantae</taxon>
        <taxon>Streptophyta</taxon>
        <taxon>Embryophyta</taxon>
        <taxon>Tracheophyta</taxon>
        <taxon>Spermatophyta</taxon>
        <taxon>Magnoliopsida</taxon>
        <taxon>eudicotyledons</taxon>
        <taxon>Gunneridae</taxon>
        <taxon>Pentapetalae</taxon>
        <taxon>rosids</taxon>
        <taxon>fabids</taxon>
        <taxon>Fabales</taxon>
        <taxon>Fabaceae</taxon>
        <taxon>Papilionoideae</taxon>
        <taxon>50 kb inversion clade</taxon>
        <taxon>dalbergioids sensu lato</taxon>
        <taxon>Dalbergieae</taxon>
        <taxon>Pterocarpus clade</taxon>
        <taxon>Stylosanthes</taxon>
    </lineage>
</organism>
<feature type="region of interest" description="Disordered" evidence="1">
    <location>
        <begin position="1"/>
        <end position="32"/>
    </location>
</feature>
<protein>
    <submittedName>
        <fullName evidence="2">Uncharacterized protein</fullName>
    </submittedName>
</protein>
<evidence type="ECO:0000256" key="1">
    <source>
        <dbReference type="SAM" id="MobiDB-lite"/>
    </source>
</evidence>
<gene>
    <name evidence="2" type="ORF">PIB30_075934</name>
</gene>
<dbReference type="EMBL" id="JASCZI010212430">
    <property type="protein sequence ID" value="MED6199435.1"/>
    <property type="molecule type" value="Genomic_DNA"/>
</dbReference>
<feature type="compositionally biased region" description="Low complexity" evidence="1">
    <location>
        <begin position="1"/>
        <end position="17"/>
    </location>
</feature>
<reference evidence="2 3" key="1">
    <citation type="journal article" date="2023" name="Plants (Basel)">
        <title>Bridging the Gap: Combining Genomics and Transcriptomics Approaches to Understand Stylosanthes scabra, an Orphan Legume from the Brazilian Caatinga.</title>
        <authorList>
            <person name="Ferreira-Neto J.R.C."/>
            <person name="da Silva M.D."/>
            <person name="Binneck E."/>
            <person name="de Melo N.F."/>
            <person name="da Silva R.H."/>
            <person name="de Melo A.L.T.M."/>
            <person name="Pandolfi V."/>
            <person name="Bustamante F.O."/>
            <person name="Brasileiro-Vidal A.C."/>
            <person name="Benko-Iseppon A.M."/>
        </authorList>
    </citation>
    <scope>NUCLEOTIDE SEQUENCE [LARGE SCALE GENOMIC DNA]</scope>
    <source>
        <tissue evidence="2">Leaves</tissue>
    </source>
</reference>
<dbReference type="Proteomes" id="UP001341840">
    <property type="component" value="Unassembled WGS sequence"/>
</dbReference>
<comment type="caution">
    <text evidence="2">The sequence shown here is derived from an EMBL/GenBank/DDBJ whole genome shotgun (WGS) entry which is preliminary data.</text>
</comment>
<evidence type="ECO:0000313" key="2">
    <source>
        <dbReference type="EMBL" id="MED6199435.1"/>
    </source>
</evidence>
<proteinExistence type="predicted"/>
<sequence>MASSHTSDSFPHSSSESYPRMDSSASKERTSPFVLEQEPLVADEAPVMVSSEKTFILRKKDLRAPDPRIESSAIWQTQVFLPFKIDSRIFSFLGPIFIPRKANSMKFFPFVPDHLPLIFGEKDVDVTDALRPLPRPVRNSLVFKTEIVSS</sequence>
<keyword evidence="3" id="KW-1185">Reference proteome</keyword>
<evidence type="ECO:0000313" key="3">
    <source>
        <dbReference type="Proteomes" id="UP001341840"/>
    </source>
</evidence>